<evidence type="ECO:0000256" key="1">
    <source>
        <dbReference type="PROSITE-ProRule" id="PRU00703"/>
    </source>
</evidence>
<reference evidence="3" key="1">
    <citation type="journal article" date="2014" name="Int. J. Syst. Evol. Microbiol.">
        <title>Complete genome sequence of Corynebacterium casei LMG S-19264T (=DSM 44701T), isolated from a smear-ripened cheese.</title>
        <authorList>
            <consortium name="US DOE Joint Genome Institute (JGI-PGF)"/>
            <person name="Walter F."/>
            <person name="Albersmeier A."/>
            <person name="Kalinowski J."/>
            <person name="Ruckert C."/>
        </authorList>
    </citation>
    <scope>NUCLEOTIDE SEQUENCE</scope>
    <source>
        <strain evidence="3">CCM 7684</strain>
    </source>
</reference>
<dbReference type="Proteomes" id="UP000602745">
    <property type="component" value="Unassembled WGS sequence"/>
</dbReference>
<keyword evidence="4" id="KW-1185">Reference proteome</keyword>
<reference evidence="3" key="2">
    <citation type="submission" date="2020-09" db="EMBL/GenBank/DDBJ databases">
        <authorList>
            <person name="Sun Q."/>
            <person name="Sedlacek I."/>
        </authorList>
    </citation>
    <scope>NUCLEOTIDE SEQUENCE</scope>
    <source>
        <strain evidence="3">CCM 7684</strain>
    </source>
</reference>
<keyword evidence="1" id="KW-0129">CBS domain</keyword>
<dbReference type="InterPro" id="IPR046342">
    <property type="entry name" value="CBS_dom_sf"/>
</dbReference>
<dbReference type="Pfam" id="PF00571">
    <property type="entry name" value="CBS"/>
    <property type="match status" value="1"/>
</dbReference>
<proteinExistence type="predicted"/>
<dbReference type="Pfam" id="PF00483">
    <property type="entry name" value="NTP_transferase"/>
    <property type="match status" value="1"/>
</dbReference>
<gene>
    <name evidence="3" type="ORF">GCM10007276_10840</name>
</gene>
<evidence type="ECO:0000259" key="2">
    <source>
        <dbReference type="PROSITE" id="PS51371"/>
    </source>
</evidence>
<dbReference type="PANTHER" id="PTHR22572">
    <property type="entry name" value="SUGAR-1-PHOSPHATE GUANYL TRANSFERASE"/>
    <property type="match status" value="1"/>
</dbReference>
<dbReference type="PROSITE" id="PS51371">
    <property type="entry name" value="CBS"/>
    <property type="match status" value="1"/>
</dbReference>
<dbReference type="AlphaFoldDB" id="A0A8J2VNA8"/>
<organism evidence="3 4">
    <name type="scientific">Agaricicola taiwanensis</name>
    <dbReference type="NCBI Taxonomy" id="591372"/>
    <lineage>
        <taxon>Bacteria</taxon>
        <taxon>Pseudomonadati</taxon>
        <taxon>Pseudomonadota</taxon>
        <taxon>Alphaproteobacteria</taxon>
        <taxon>Rhodobacterales</taxon>
        <taxon>Paracoccaceae</taxon>
        <taxon>Agaricicola</taxon>
    </lineage>
</organism>
<dbReference type="SUPFAM" id="SSF53448">
    <property type="entry name" value="Nucleotide-diphospho-sugar transferases"/>
    <property type="match status" value="1"/>
</dbReference>
<dbReference type="InterPro" id="IPR000644">
    <property type="entry name" value="CBS_dom"/>
</dbReference>
<dbReference type="InterPro" id="IPR029044">
    <property type="entry name" value="Nucleotide-diphossugar_trans"/>
</dbReference>
<dbReference type="InterPro" id="IPR050486">
    <property type="entry name" value="Mannose-1P_guanyltransferase"/>
</dbReference>
<dbReference type="RefSeq" id="WP_188408643.1">
    <property type="nucleotide sequence ID" value="NZ_BMCP01000001.1"/>
</dbReference>
<evidence type="ECO:0000313" key="3">
    <source>
        <dbReference type="EMBL" id="GGE35162.1"/>
    </source>
</evidence>
<feature type="domain" description="CBS" evidence="2">
    <location>
        <begin position="1"/>
        <end position="61"/>
    </location>
</feature>
<dbReference type="Gene3D" id="3.10.580.10">
    <property type="entry name" value="CBS-domain"/>
    <property type="match status" value="1"/>
</dbReference>
<evidence type="ECO:0000313" key="4">
    <source>
        <dbReference type="Proteomes" id="UP000602745"/>
    </source>
</evidence>
<dbReference type="SUPFAM" id="SSF54631">
    <property type="entry name" value="CBS-domain pair"/>
    <property type="match status" value="1"/>
</dbReference>
<name>A0A8J2VNA8_9RHOB</name>
<accession>A0A8J2VNA8</accession>
<comment type="caution">
    <text evidence="3">The sequence shown here is derived from an EMBL/GenBank/DDBJ whole genome shotgun (WGS) entry which is preliminary data.</text>
</comment>
<protein>
    <recommendedName>
        <fullName evidence="2">CBS domain-containing protein</fullName>
    </recommendedName>
</protein>
<sequence>MKRIRDIEPFLVGAEVPLREALERLNRTSLLCQIVVDRSSRLAGTLTDGDVRRAILRGVGLEAQVIEAANLHPITARLDHLAEDAERLSQVRGLHVFVPAVDGDGVPREIWAATRGNEDGLTALVMAGGKGTRLGALTQSKPKPLVEAGGKPILEHVLSRLEAAGATDIHISVNYLGEQIEAYCAARQSRASLHMLWEDQPFGTAGALSLLPTSVDMPLLVVNGDVVTDIDFRALANFFEAQRLSACIAVAHHEIMIPYGVVDADESGAFRGIQEKPVVKSFVAAGIYMLHPLVYRLAKPNQRLDMPNLLNEARTAGLKVGVFPIHEYWRDVGQPADLAGADADLRAQTEGAA</sequence>
<dbReference type="EMBL" id="BMCP01000001">
    <property type="protein sequence ID" value="GGE35162.1"/>
    <property type="molecule type" value="Genomic_DNA"/>
</dbReference>
<dbReference type="Gene3D" id="3.90.550.10">
    <property type="entry name" value="Spore Coat Polysaccharide Biosynthesis Protein SpsA, Chain A"/>
    <property type="match status" value="1"/>
</dbReference>
<dbReference type="InterPro" id="IPR005835">
    <property type="entry name" value="NTP_transferase_dom"/>
</dbReference>